<evidence type="ECO:0000259" key="2">
    <source>
        <dbReference type="Pfam" id="PF12697"/>
    </source>
</evidence>
<evidence type="ECO:0000313" key="3">
    <source>
        <dbReference type="EMBL" id="MCY9184953.1"/>
    </source>
</evidence>
<dbReference type="PANTHER" id="PTHR43798:SF31">
    <property type="entry name" value="AB HYDROLASE SUPERFAMILY PROTEIN YCLE"/>
    <property type="match status" value="1"/>
</dbReference>
<keyword evidence="1 3" id="KW-0378">Hydrolase</keyword>
<dbReference type="RefSeq" id="WP_216394765.1">
    <property type="nucleotide sequence ID" value="NZ_JAHLNF010000008.1"/>
</dbReference>
<evidence type="ECO:0000256" key="1">
    <source>
        <dbReference type="ARBA" id="ARBA00022801"/>
    </source>
</evidence>
<sequence>MPYITLDDQTRLYYETHGSGTPILFIHGVLMSGQFFHKQLSALSANYQCIRLDLRGHGESDKVLHGHTISQYARDIKEFMCAMELDPAVLVGWSMGAFVVWDYINQFGNDNIRAAVIVDQSASDYQWDGWGHGPFDFDGLKTAMHAIQTEPLPFYKSFINNMFAEPPASTETEWMLAEILKQPAAISSTILFNQTAADYRETIQNVHVPTLLCFGEDRKFFSIEAGEHLREHIPNAKLVTFSKSSHCPFLEEPDAFNSTLLSFLDEQIGKSYRKRN</sequence>
<protein>
    <submittedName>
        <fullName evidence="3">Alpha/beta hydrolase</fullName>
    </submittedName>
</protein>
<dbReference type="PANTHER" id="PTHR43798">
    <property type="entry name" value="MONOACYLGLYCEROL LIPASE"/>
    <property type="match status" value="1"/>
</dbReference>
<gene>
    <name evidence="3" type="ORF">MOF03_09890</name>
</gene>
<comment type="caution">
    <text evidence="3">The sequence shown here is derived from an EMBL/GenBank/DDBJ whole genome shotgun (WGS) entry which is preliminary data.</text>
</comment>
<organism evidence="3 4">
    <name type="scientific">Bacillus halotolerans</name>
    <dbReference type="NCBI Taxonomy" id="260554"/>
    <lineage>
        <taxon>Bacteria</taxon>
        <taxon>Bacillati</taxon>
        <taxon>Bacillota</taxon>
        <taxon>Bacilli</taxon>
        <taxon>Bacillales</taxon>
        <taxon>Bacillaceae</taxon>
        <taxon>Bacillus</taxon>
    </lineage>
</organism>
<evidence type="ECO:0000313" key="4">
    <source>
        <dbReference type="Proteomes" id="UP001073053"/>
    </source>
</evidence>
<name>A0A9Q4ELA0_9BACI</name>
<reference evidence="3" key="1">
    <citation type="submission" date="2022-02" db="EMBL/GenBank/DDBJ databases">
        <title>Crop Bioprotection Bacillus Genome Sequencing.</title>
        <authorList>
            <person name="Dunlap C."/>
        </authorList>
    </citation>
    <scope>NUCLEOTIDE SEQUENCE</scope>
    <source>
        <strain evidence="3">EC49O2N-C10</strain>
    </source>
</reference>
<dbReference type="AlphaFoldDB" id="A0A9Q4ELA0"/>
<dbReference type="Pfam" id="PF12697">
    <property type="entry name" value="Abhydrolase_6"/>
    <property type="match status" value="1"/>
</dbReference>
<dbReference type="EMBL" id="JALAWA010000005">
    <property type="protein sequence ID" value="MCY9184953.1"/>
    <property type="molecule type" value="Genomic_DNA"/>
</dbReference>
<dbReference type="InterPro" id="IPR000073">
    <property type="entry name" value="AB_hydrolase_1"/>
</dbReference>
<accession>A0A9Q4ELA0</accession>
<dbReference type="Proteomes" id="UP001073053">
    <property type="component" value="Unassembled WGS sequence"/>
</dbReference>
<proteinExistence type="predicted"/>
<dbReference type="GO" id="GO:0016787">
    <property type="term" value="F:hydrolase activity"/>
    <property type="evidence" value="ECO:0007669"/>
    <property type="project" value="UniProtKB-KW"/>
</dbReference>
<feature type="domain" description="AB hydrolase-1" evidence="2">
    <location>
        <begin position="23"/>
        <end position="257"/>
    </location>
</feature>
<dbReference type="InterPro" id="IPR050266">
    <property type="entry name" value="AB_hydrolase_sf"/>
</dbReference>
<dbReference type="GO" id="GO:0016020">
    <property type="term" value="C:membrane"/>
    <property type="evidence" value="ECO:0007669"/>
    <property type="project" value="TreeGrafter"/>
</dbReference>